<dbReference type="InterPro" id="IPR002938">
    <property type="entry name" value="FAD-bd"/>
</dbReference>
<keyword evidence="2" id="KW-0285">Flavoprotein</keyword>
<comment type="caution">
    <text evidence="6">The sequence shown here is derived from an EMBL/GenBank/DDBJ whole genome shotgun (WGS) entry which is preliminary data.</text>
</comment>
<name>A0A1Y2H0J6_9FUNG</name>
<dbReference type="Proteomes" id="UP000193648">
    <property type="component" value="Unassembled WGS sequence"/>
</dbReference>
<organism evidence="6 7">
    <name type="scientific">Lobosporangium transversale</name>
    <dbReference type="NCBI Taxonomy" id="64571"/>
    <lineage>
        <taxon>Eukaryota</taxon>
        <taxon>Fungi</taxon>
        <taxon>Fungi incertae sedis</taxon>
        <taxon>Mucoromycota</taxon>
        <taxon>Mortierellomycotina</taxon>
        <taxon>Mortierellomycetes</taxon>
        <taxon>Mortierellales</taxon>
        <taxon>Mortierellaceae</taxon>
        <taxon>Lobosporangium</taxon>
    </lineage>
</organism>
<reference evidence="6 7" key="1">
    <citation type="submission" date="2016-07" db="EMBL/GenBank/DDBJ databases">
        <title>Pervasive Adenine N6-methylation of Active Genes in Fungi.</title>
        <authorList>
            <consortium name="DOE Joint Genome Institute"/>
            <person name="Mondo S.J."/>
            <person name="Dannebaum R.O."/>
            <person name="Kuo R.C."/>
            <person name="Labutti K."/>
            <person name="Haridas S."/>
            <person name="Kuo A."/>
            <person name="Salamov A."/>
            <person name="Ahrendt S.R."/>
            <person name="Lipzen A."/>
            <person name="Sullivan W."/>
            <person name="Andreopoulos W.B."/>
            <person name="Clum A."/>
            <person name="Lindquist E."/>
            <person name="Daum C."/>
            <person name="Ramamoorthy G.K."/>
            <person name="Gryganskyi A."/>
            <person name="Culley D."/>
            <person name="Magnuson J.K."/>
            <person name="James T.Y."/>
            <person name="O'Malley M.A."/>
            <person name="Stajich J.E."/>
            <person name="Spatafora J.W."/>
            <person name="Visel A."/>
            <person name="Grigoriev I.V."/>
        </authorList>
    </citation>
    <scope>NUCLEOTIDE SEQUENCE [LARGE SCALE GENOMIC DNA]</scope>
    <source>
        <strain evidence="6 7">NRRL 3116</strain>
    </source>
</reference>
<dbReference type="GeneID" id="33564394"/>
<evidence type="ECO:0000313" key="7">
    <source>
        <dbReference type="Proteomes" id="UP000193648"/>
    </source>
</evidence>
<dbReference type="Pfam" id="PF01494">
    <property type="entry name" value="FAD_binding_3"/>
    <property type="match status" value="1"/>
</dbReference>
<dbReference type="PANTHER" id="PTHR47356:SF2">
    <property type="entry name" value="FAD-BINDING DOMAIN-CONTAINING PROTEIN-RELATED"/>
    <property type="match status" value="1"/>
</dbReference>
<gene>
    <name evidence="6" type="ORF">BCR41DRAFT_344625</name>
</gene>
<dbReference type="InterPro" id="IPR036188">
    <property type="entry name" value="FAD/NAD-bd_sf"/>
</dbReference>
<evidence type="ECO:0000313" key="6">
    <source>
        <dbReference type="EMBL" id="ORZ28079.1"/>
    </source>
</evidence>
<dbReference type="Gene3D" id="3.50.50.60">
    <property type="entry name" value="FAD/NAD(P)-binding domain"/>
    <property type="match status" value="1"/>
</dbReference>
<dbReference type="EMBL" id="MCFF01000002">
    <property type="protein sequence ID" value="ORZ28079.1"/>
    <property type="molecule type" value="Genomic_DNA"/>
</dbReference>
<evidence type="ECO:0000256" key="1">
    <source>
        <dbReference type="ARBA" id="ARBA00007992"/>
    </source>
</evidence>
<dbReference type="SUPFAM" id="SSF51905">
    <property type="entry name" value="FAD/NAD(P)-binding domain"/>
    <property type="match status" value="1"/>
</dbReference>
<dbReference type="OrthoDB" id="655030at2759"/>
<dbReference type="PRINTS" id="PR00420">
    <property type="entry name" value="RNGMNOXGNASE"/>
</dbReference>
<feature type="domain" description="FAD-binding" evidence="5">
    <location>
        <begin position="16"/>
        <end position="340"/>
    </location>
</feature>
<evidence type="ECO:0000256" key="3">
    <source>
        <dbReference type="ARBA" id="ARBA00022827"/>
    </source>
</evidence>
<comment type="similarity">
    <text evidence="1">Belongs to the paxM FAD-dependent monooxygenase family.</text>
</comment>
<evidence type="ECO:0000256" key="2">
    <source>
        <dbReference type="ARBA" id="ARBA00022630"/>
    </source>
</evidence>
<dbReference type="AlphaFoldDB" id="A0A1Y2H0J6"/>
<dbReference type="InParanoid" id="A0A1Y2H0J6"/>
<dbReference type="InterPro" id="IPR050562">
    <property type="entry name" value="FAD_mOase_fung"/>
</dbReference>
<evidence type="ECO:0000259" key="5">
    <source>
        <dbReference type="Pfam" id="PF01494"/>
    </source>
</evidence>
<sequence length="372" mass="41449">MSNDTAAESIEEIQRTGVIIVGGGISGLFLGMLLERLELSYHIFERATEVRPLGSALTLGANIQPAFEQLGLLEQLKAISLPCPSLELYSDNLEHIGSLNLEKRKEISGYDDLIFERSKLYSLLRSQIPDSKISYGKRVTRLEEKDGQVFIHCADGFVCQGDMLAGADGAYSNVRQSLYEQLEEKGLLPKIDTEDFVIGNIVMVGVAQPLNPEKYPQLNDTKAHFSSVQGKNKQILALISAPGQRVCWSIGTGLSEAEAKEKRFKNSEWGPEANELMIKEFEDHPSPWGGTFGDFIRMTPPHLVSRVSLEEKIFQTWFHGRTVLIGDACHKMLTGAGLGICMNLKTLNIPHHKQLYKPTYSPTFFLHNAKVR</sequence>
<dbReference type="PANTHER" id="PTHR47356">
    <property type="entry name" value="FAD-DEPENDENT MONOOXYGENASE ASQG-RELATED"/>
    <property type="match status" value="1"/>
</dbReference>
<dbReference type="GO" id="GO:0071949">
    <property type="term" value="F:FAD binding"/>
    <property type="evidence" value="ECO:0007669"/>
    <property type="project" value="InterPro"/>
</dbReference>
<proteinExistence type="inferred from homology"/>
<protein>
    <recommendedName>
        <fullName evidence="5">FAD-binding domain-containing protein</fullName>
    </recommendedName>
</protein>
<keyword evidence="3" id="KW-0274">FAD</keyword>
<evidence type="ECO:0000256" key="4">
    <source>
        <dbReference type="ARBA" id="ARBA00023002"/>
    </source>
</evidence>
<accession>A0A1Y2H0J6</accession>
<dbReference type="GO" id="GO:0004497">
    <property type="term" value="F:monooxygenase activity"/>
    <property type="evidence" value="ECO:0007669"/>
    <property type="project" value="InterPro"/>
</dbReference>
<keyword evidence="4" id="KW-0560">Oxidoreductase</keyword>
<keyword evidence="7" id="KW-1185">Reference proteome</keyword>
<dbReference type="RefSeq" id="XP_021885764.1">
    <property type="nucleotide sequence ID" value="XM_022022550.1"/>
</dbReference>